<dbReference type="STRING" id="1122195.SAMN02745164_01635"/>
<keyword evidence="2" id="KW-0949">S-adenosyl-L-methionine</keyword>
<evidence type="ECO:0000313" key="7">
    <source>
        <dbReference type="EMBL" id="SHF02725.1"/>
    </source>
</evidence>
<dbReference type="PROSITE" id="PS51918">
    <property type="entry name" value="RADICAL_SAM"/>
    <property type="match status" value="1"/>
</dbReference>
<dbReference type="OrthoDB" id="9801424at2"/>
<dbReference type="EMBL" id="FQUI01000029">
    <property type="protein sequence ID" value="SHF02725.1"/>
    <property type="molecule type" value="Genomic_DNA"/>
</dbReference>
<dbReference type="Pfam" id="PF04055">
    <property type="entry name" value="Radical_SAM"/>
    <property type="match status" value="1"/>
</dbReference>
<protein>
    <submittedName>
        <fullName evidence="7">B12-binding domain/radical SAM domain protein, MJ_1487 family</fullName>
    </submittedName>
</protein>
<comment type="caution">
    <text evidence="7">The sequence shown here is derived from an EMBL/GenBank/DDBJ whole genome shotgun (WGS) entry which is preliminary data.</text>
</comment>
<dbReference type="GO" id="GO:0046872">
    <property type="term" value="F:metal ion binding"/>
    <property type="evidence" value="ECO:0007669"/>
    <property type="project" value="UniProtKB-KW"/>
</dbReference>
<keyword evidence="8" id="KW-1185">Reference proteome</keyword>
<dbReference type="SUPFAM" id="SSF102114">
    <property type="entry name" value="Radical SAM enzymes"/>
    <property type="match status" value="1"/>
</dbReference>
<evidence type="ECO:0000256" key="4">
    <source>
        <dbReference type="ARBA" id="ARBA00023004"/>
    </source>
</evidence>
<evidence type="ECO:0000313" key="8">
    <source>
        <dbReference type="Proteomes" id="UP000184334"/>
    </source>
</evidence>
<reference evidence="7" key="1">
    <citation type="submission" date="2016-11" db="EMBL/GenBank/DDBJ databases">
        <authorList>
            <person name="Varghese N."/>
            <person name="Submissions S."/>
        </authorList>
    </citation>
    <scope>NUCLEOTIDE SEQUENCE [LARGE SCALE GENOMIC DNA]</scope>
    <source>
        <strain evidence="7">DSM 16785</strain>
    </source>
</reference>
<gene>
    <name evidence="7" type="ORF">SAMN02745164_01635</name>
</gene>
<evidence type="ECO:0000256" key="1">
    <source>
        <dbReference type="ARBA" id="ARBA00001966"/>
    </source>
</evidence>
<organism evidence="7 8">
    <name type="scientific">Marinitoga hydrogenitolerans (strain DSM 16785 / JCM 12826 / AT1271)</name>
    <dbReference type="NCBI Taxonomy" id="1122195"/>
    <lineage>
        <taxon>Bacteria</taxon>
        <taxon>Thermotogati</taxon>
        <taxon>Thermotogota</taxon>
        <taxon>Thermotogae</taxon>
        <taxon>Petrotogales</taxon>
        <taxon>Petrotogaceae</taxon>
        <taxon>Marinitoga</taxon>
    </lineage>
</organism>
<evidence type="ECO:0000256" key="5">
    <source>
        <dbReference type="ARBA" id="ARBA00023014"/>
    </source>
</evidence>
<keyword evidence="5" id="KW-0411">Iron-sulfur</keyword>
<accession>A0A1M4YAH4</accession>
<keyword evidence="3" id="KW-0479">Metal-binding</keyword>
<dbReference type="PANTHER" id="PTHR43409:SF17">
    <property type="entry name" value="METHYLTHIOTRANSFERASE MJ0865-RELATED"/>
    <property type="match status" value="1"/>
</dbReference>
<dbReference type="Gene3D" id="3.40.50.280">
    <property type="entry name" value="Cobalamin-binding domain"/>
    <property type="match status" value="1"/>
</dbReference>
<dbReference type="NCBIfam" id="TIGR04013">
    <property type="entry name" value="B12_SAM_MJ_1487"/>
    <property type="match status" value="1"/>
</dbReference>
<dbReference type="CDD" id="cd01335">
    <property type="entry name" value="Radical_SAM"/>
    <property type="match status" value="1"/>
</dbReference>
<dbReference type="SFLD" id="SFLDS00029">
    <property type="entry name" value="Radical_SAM"/>
    <property type="match status" value="1"/>
</dbReference>
<dbReference type="GO" id="GO:0003824">
    <property type="term" value="F:catalytic activity"/>
    <property type="evidence" value="ECO:0007669"/>
    <property type="project" value="InterPro"/>
</dbReference>
<dbReference type="InterPro" id="IPR023404">
    <property type="entry name" value="rSAM_horseshoe"/>
</dbReference>
<dbReference type="GO" id="GO:0051536">
    <property type="term" value="F:iron-sulfur cluster binding"/>
    <property type="evidence" value="ECO:0007669"/>
    <property type="project" value="UniProtKB-KW"/>
</dbReference>
<dbReference type="InterPro" id="IPR007197">
    <property type="entry name" value="rSAM"/>
</dbReference>
<proteinExistence type="predicted"/>
<dbReference type="Proteomes" id="UP000184334">
    <property type="component" value="Unassembled WGS sequence"/>
</dbReference>
<dbReference type="InterPro" id="IPR023980">
    <property type="entry name" value="CHP04013_B12-bd/rSAM"/>
</dbReference>
<name>A0A1M4YAH4_MARH1</name>
<evidence type="ECO:0000256" key="2">
    <source>
        <dbReference type="ARBA" id="ARBA00022691"/>
    </source>
</evidence>
<evidence type="ECO:0000259" key="6">
    <source>
        <dbReference type="PROSITE" id="PS51918"/>
    </source>
</evidence>
<sequence>MKRIIFRLFKSNRYSIVSLISAIEKENINIELVLEKNFNKILEYDPKDTLIAYSFMSFDIFDVEKEIPILKEKGFEVIAGGPHPSAMPERTLKIGFDKIFVGEGEKTFTDFLKYGSSEKIIYSREYVNLNYYPPYAIKNKHFMPIEITRGCPFLCGYCQTPNLFGRKVRHRDVDIIIEYAKEGIKHNRKIARFITPNSFGYGSKNGVTPNVEKIEELLFNLKKVGVEEIYLGSFPSDVRPESVTSGVLKIIKKYINNKMIIVGAQSGSEKILDKIARGHNLEIVENALSLIHENGFIPYVDFIFGFPFETDEDIKKTFDFMDKITEKYKAVIHSHTFMPLPGTPLFDVGPGKLNKKYYKKLGDLSRNEKLAGYWHKQEQLSKKLYNHFFGGEII</sequence>
<feature type="domain" description="Radical SAM core" evidence="6">
    <location>
        <begin position="137"/>
        <end position="387"/>
    </location>
</feature>
<evidence type="ECO:0000256" key="3">
    <source>
        <dbReference type="ARBA" id="ARBA00022723"/>
    </source>
</evidence>
<dbReference type="InterPro" id="IPR006638">
    <property type="entry name" value="Elp3/MiaA/NifB-like_rSAM"/>
</dbReference>
<dbReference type="SMART" id="SM00729">
    <property type="entry name" value="Elp3"/>
    <property type="match status" value="1"/>
</dbReference>
<keyword evidence="4" id="KW-0408">Iron</keyword>
<dbReference type="Gene3D" id="3.80.30.20">
    <property type="entry name" value="tm_1862 like domain"/>
    <property type="match status" value="1"/>
</dbReference>
<dbReference type="SFLD" id="SFLDG01082">
    <property type="entry name" value="B12-binding_domain_containing"/>
    <property type="match status" value="1"/>
</dbReference>
<dbReference type="CDD" id="cd02068">
    <property type="entry name" value="radical_SAM_B12_BD"/>
    <property type="match status" value="1"/>
</dbReference>
<comment type="cofactor">
    <cofactor evidence="1">
        <name>[4Fe-4S] cluster</name>
        <dbReference type="ChEBI" id="CHEBI:49883"/>
    </cofactor>
</comment>
<dbReference type="InterPro" id="IPR058240">
    <property type="entry name" value="rSAM_sf"/>
</dbReference>
<dbReference type="AlphaFoldDB" id="A0A1M4YAH4"/>
<dbReference type="PANTHER" id="PTHR43409">
    <property type="entry name" value="ANAEROBIC MAGNESIUM-PROTOPORPHYRIN IX MONOMETHYL ESTER CYCLASE-RELATED"/>
    <property type="match status" value="1"/>
</dbReference>
<dbReference type="InterPro" id="IPR051198">
    <property type="entry name" value="BchE-like"/>
</dbReference>